<dbReference type="EMBL" id="GBRH01189721">
    <property type="protein sequence ID" value="JAE08175.1"/>
    <property type="molecule type" value="Transcribed_RNA"/>
</dbReference>
<reference evidence="1" key="2">
    <citation type="journal article" date="2015" name="Data Brief">
        <title>Shoot transcriptome of the giant reed, Arundo donax.</title>
        <authorList>
            <person name="Barrero R.A."/>
            <person name="Guerrero F.D."/>
            <person name="Moolhuijzen P."/>
            <person name="Goolsby J.A."/>
            <person name="Tidwell J."/>
            <person name="Bellgard S.E."/>
            <person name="Bellgard M.I."/>
        </authorList>
    </citation>
    <scope>NUCLEOTIDE SEQUENCE</scope>
    <source>
        <tissue evidence="1">Shoot tissue taken approximately 20 cm above the soil surface</tissue>
    </source>
</reference>
<reference evidence="1" key="1">
    <citation type="submission" date="2014-09" db="EMBL/GenBank/DDBJ databases">
        <authorList>
            <person name="Magalhaes I.L.F."/>
            <person name="Oliveira U."/>
            <person name="Santos F.R."/>
            <person name="Vidigal T.H.D.A."/>
            <person name="Brescovit A.D."/>
            <person name="Santos A.J."/>
        </authorList>
    </citation>
    <scope>NUCLEOTIDE SEQUENCE</scope>
    <source>
        <tissue evidence="1">Shoot tissue taken approximately 20 cm above the soil surface</tissue>
    </source>
</reference>
<organism evidence="1">
    <name type="scientific">Arundo donax</name>
    <name type="common">Giant reed</name>
    <name type="synonym">Donax arundinaceus</name>
    <dbReference type="NCBI Taxonomy" id="35708"/>
    <lineage>
        <taxon>Eukaryota</taxon>
        <taxon>Viridiplantae</taxon>
        <taxon>Streptophyta</taxon>
        <taxon>Embryophyta</taxon>
        <taxon>Tracheophyta</taxon>
        <taxon>Spermatophyta</taxon>
        <taxon>Magnoliopsida</taxon>
        <taxon>Liliopsida</taxon>
        <taxon>Poales</taxon>
        <taxon>Poaceae</taxon>
        <taxon>PACMAD clade</taxon>
        <taxon>Arundinoideae</taxon>
        <taxon>Arundineae</taxon>
        <taxon>Arundo</taxon>
    </lineage>
</organism>
<protein>
    <submittedName>
        <fullName evidence="1">Uncharacterized protein</fullName>
    </submittedName>
</protein>
<accession>A0A0A9F5A5</accession>
<name>A0A0A9F5A5_ARUDO</name>
<evidence type="ECO:0000313" key="1">
    <source>
        <dbReference type="EMBL" id="JAE08175.1"/>
    </source>
</evidence>
<dbReference type="AlphaFoldDB" id="A0A0A9F5A5"/>
<proteinExistence type="predicted"/>
<sequence>MPILVSLTIQSRVDSTKFDPFNQLEALINVAS</sequence>